<dbReference type="InterPro" id="IPR004108">
    <property type="entry name" value="Fe_hydrogenase_lsu_C"/>
</dbReference>
<keyword evidence="2" id="KW-0479">Metal-binding</keyword>
<dbReference type="HOGENOM" id="CLU_027268_0_0_12"/>
<organism evidence="10 11">
    <name type="scientific">Winmispira thermophila (strain ATCC 49972 / DSM 6192 / RI 19.B1)</name>
    <name type="common">Spirochaeta thermophila</name>
    <dbReference type="NCBI Taxonomy" id="665571"/>
    <lineage>
        <taxon>Bacteria</taxon>
        <taxon>Pseudomonadati</taxon>
        <taxon>Spirochaetota</taxon>
        <taxon>Spirochaetia</taxon>
        <taxon>Winmispirales</taxon>
        <taxon>Winmispiraceae</taxon>
        <taxon>Winmispira</taxon>
    </lineage>
</organism>
<dbReference type="InterPro" id="IPR017900">
    <property type="entry name" value="4Fe4S_Fe_S_CS"/>
</dbReference>
<dbReference type="Gene3D" id="3.30.70.20">
    <property type="match status" value="1"/>
</dbReference>
<evidence type="ECO:0000313" key="10">
    <source>
        <dbReference type="EMBL" id="ADN02575.1"/>
    </source>
</evidence>
<protein>
    <submittedName>
        <fullName evidence="10">Putative transcriptional regulator containing a ferredoxin domain</fullName>
    </submittedName>
</protein>
<sequence length="706" mass="78486">MVYSQPLIDVDPARCVSCHRCIAVCPVKYANDGSGEVVEVRPELCIGCGECLKACTHGARRVVDDLEEALDALRSGKKVVAFVAPAAAAHFGEQHLRLNGWLKAMGARAVFDVSFGAELTIASYVHYLKTERPGFLIAQPCPAVVSYLELYQPELLPHLAPVDSPMVHVMKMVKAFYPEYRDHEFLVVSPCVAKKREFLTVGVGTYNVTMRRLVDYFEQEGVDLSTCPEEEFDNDPAERAVWFSNPGGLLATLAREMPEVVSRTRKIEGPQVLYPYFKEIPQALERGSAPLLLDCLNCELGCNGGPGTRFQTGPRDVLEEAVRRRADRMMASYRKRGLLPGGGKRALSRLLSRYWRPHLYRRSYEDRSQMVDLPVLTDEVKARIFRELGKTSPVDERNCGACGYLSCEGMARALAAGLTRKEHCVLYLLKEEEAQRQRVSEQRLVQQELILALYSVIDGFRKALGCVNADVLLATARELQQVHEELLSGVRKMEETLRENYNTMEESSTHVFSAQEDVEEVGRRARLLRERSATIPEMVSLIAEVADRTRLLALNASIEAAHVGAAGKGFGVIAHEIRKLADETMASAEGIGRKARELVGDIALLEEASNREASRLGEVVPALERLLFSLSDLIQTVQQSMGLLSQVGFSTKQQEELFQTIAATVEQMTQTAEESLSLKDRRVEVSNILRLAERLGNVGLSTARTD</sequence>
<evidence type="ECO:0000256" key="6">
    <source>
        <dbReference type="PROSITE-ProRule" id="PRU00284"/>
    </source>
</evidence>
<dbReference type="GO" id="GO:0051539">
    <property type="term" value="F:4 iron, 4 sulfur cluster binding"/>
    <property type="evidence" value="ECO:0007669"/>
    <property type="project" value="UniProtKB-KW"/>
</dbReference>
<dbReference type="SUPFAM" id="SSF54862">
    <property type="entry name" value="4Fe-4S ferredoxins"/>
    <property type="match status" value="1"/>
</dbReference>
<dbReference type="PROSITE" id="PS51656">
    <property type="entry name" value="4FE4S"/>
    <property type="match status" value="1"/>
</dbReference>
<feature type="domain" description="4Fe-4S ferredoxin-type" evidence="8">
    <location>
        <begin position="6"/>
        <end position="35"/>
    </location>
</feature>
<dbReference type="Pfam" id="PF13237">
    <property type="entry name" value="Fer4_10"/>
    <property type="match status" value="1"/>
</dbReference>
<feature type="domain" description="4Fe-4S ferredoxin-type" evidence="8">
    <location>
        <begin position="36"/>
        <end position="65"/>
    </location>
</feature>
<dbReference type="InterPro" id="IPR009016">
    <property type="entry name" value="Fe_hydrogenase"/>
</dbReference>
<reference evidence="10 11" key="2">
    <citation type="journal article" date="2010" name="J. Bacteriol.">
        <title>Genome sequence of the polysaccharide-degrading, thermophilic anaerobe Spirochaeta thermophila DSM 6192.</title>
        <authorList>
            <person name="Angelov A."/>
            <person name="Liebl S."/>
            <person name="Ballschmiter M."/>
            <person name="Bomeke M."/>
            <person name="Lehmann R."/>
            <person name="Liesegang H."/>
            <person name="Daniel R."/>
            <person name="Liebl W."/>
        </authorList>
    </citation>
    <scope>NUCLEOTIDE SEQUENCE [LARGE SCALE GENOMIC DNA]</scope>
    <source>
        <strain evidence="11">ATCC 49972 / DSM 6192 / RI 19.B1</strain>
    </source>
</reference>
<proteinExistence type="predicted"/>
<evidence type="ECO:0000259" key="9">
    <source>
        <dbReference type="PROSITE" id="PS51656"/>
    </source>
</evidence>
<keyword evidence="4" id="KW-0411">Iron-sulfur</keyword>
<dbReference type="Gene3D" id="1.10.287.950">
    <property type="entry name" value="Methyl-accepting chemotaxis protein"/>
    <property type="match status" value="1"/>
</dbReference>
<dbReference type="PROSITE" id="PS51379">
    <property type="entry name" value="4FE4S_FER_2"/>
    <property type="match status" value="2"/>
</dbReference>
<feature type="domain" description="Methyl-accepting transducer" evidence="7">
    <location>
        <begin position="484"/>
        <end position="669"/>
    </location>
</feature>
<dbReference type="PROSITE" id="PS00198">
    <property type="entry name" value="4FE4S_FER_1"/>
    <property type="match status" value="1"/>
</dbReference>
<dbReference type="eggNOG" id="COG1145">
    <property type="taxonomic scope" value="Bacteria"/>
</dbReference>
<dbReference type="SUPFAM" id="SSF53920">
    <property type="entry name" value="Fe-only hydrogenase"/>
    <property type="match status" value="1"/>
</dbReference>
<dbReference type="EMBL" id="CP001698">
    <property type="protein sequence ID" value="ADN02575.1"/>
    <property type="molecule type" value="Genomic_DNA"/>
</dbReference>
<dbReference type="InterPro" id="IPR007202">
    <property type="entry name" value="4Fe-4S_dom"/>
</dbReference>
<dbReference type="Pfam" id="PF04060">
    <property type="entry name" value="FeS"/>
    <property type="match status" value="1"/>
</dbReference>
<evidence type="ECO:0000256" key="5">
    <source>
        <dbReference type="ARBA" id="ARBA00023224"/>
    </source>
</evidence>
<dbReference type="GO" id="GO:0016020">
    <property type="term" value="C:membrane"/>
    <property type="evidence" value="ECO:0007669"/>
    <property type="project" value="InterPro"/>
</dbReference>
<dbReference type="Gene3D" id="1.10.15.40">
    <property type="entry name" value="Electron transport complex subunit B, putative Fe-S cluster"/>
    <property type="match status" value="1"/>
</dbReference>
<dbReference type="PANTHER" id="PTHR32089">
    <property type="entry name" value="METHYL-ACCEPTING CHEMOTAXIS PROTEIN MCPB"/>
    <property type="match status" value="1"/>
</dbReference>
<dbReference type="SMART" id="SM00283">
    <property type="entry name" value="MA"/>
    <property type="match status" value="1"/>
</dbReference>
<dbReference type="KEGG" id="sta:STHERM_c16350"/>
<dbReference type="PaxDb" id="665571-STHERM_c16350"/>
<dbReference type="GO" id="GO:0046872">
    <property type="term" value="F:metal ion binding"/>
    <property type="evidence" value="ECO:0007669"/>
    <property type="project" value="UniProtKB-KW"/>
</dbReference>
<evidence type="ECO:0000256" key="1">
    <source>
        <dbReference type="ARBA" id="ARBA00022485"/>
    </source>
</evidence>
<accession>E0RNI4</accession>
<evidence type="ECO:0000313" key="11">
    <source>
        <dbReference type="Proteomes" id="UP000001296"/>
    </source>
</evidence>
<dbReference type="InterPro" id="IPR004089">
    <property type="entry name" value="MCPsignal_dom"/>
</dbReference>
<evidence type="ECO:0000256" key="2">
    <source>
        <dbReference type="ARBA" id="ARBA00022723"/>
    </source>
</evidence>
<keyword evidence="5 6" id="KW-0807">Transducer</keyword>
<gene>
    <name evidence="10" type="ordered locus">STHERM_c16350</name>
</gene>
<dbReference type="Gene3D" id="3.40.950.10">
    <property type="entry name" value="Fe-only Hydrogenase (Larger Subunit), Chain L, domain 3"/>
    <property type="match status" value="1"/>
</dbReference>
<dbReference type="AlphaFoldDB" id="E0RNI4"/>
<dbReference type="InterPro" id="IPR017896">
    <property type="entry name" value="4Fe4S_Fe-S-bd"/>
</dbReference>
<dbReference type="eggNOG" id="COG4624">
    <property type="taxonomic scope" value="Bacteria"/>
</dbReference>
<evidence type="ECO:0000256" key="4">
    <source>
        <dbReference type="ARBA" id="ARBA00023014"/>
    </source>
</evidence>
<dbReference type="PROSITE" id="PS50111">
    <property type="entry name" value="CHEMOTAXIS_TRANSDUC_2"/>
    <property type="match status" value="1"/>
</dbReference>
<dbReference type="RefSeq" id="WP_013314414.1">
    <property type="nucleotide sequence ID" value="NC_014484.1"/>
</dbReference>
<evidence type="ECO:0000256" key="3">
    <source>
        <dbReference type="ARBA" id="ARBA00023004"/>
    </source>
</evidence>
<dbReference type="eggNOG" id="COG0840">
    <property type="taxonomic scope" value="Bacteria"/>
</dbReference>
<keyword evidence="3" id="KW-0408">Iron</keyword>
<dbReference type="Pfam" id="PF02906">
    <property type="entry name" value="Fe_hyd_lg_C"/>
    <property type="match status" value="1"/>
</dbReference>
<dbReference type="SUPFAM" id="SSF58104">
    <property type="entry name" value="Methyl-accepting chemotaxis protein (MCP) signaling domain"/>
    <property type="match status" value="1"/>
</dbReference>
<dbReference type="Pfam" id="PF00015">
    <property type="entry name" value="MCPsignal"/>
    <property type="match status" value="1"/>
</dbReference>
<evidence type="ECO:0000259" key="8">
    <source>
        <dbReference type="PROSITE" id="PS51379"/>
    </source>
</evidence>
<dbReference type="GO" id="GO:0007165">
    <property type="term" value="P:signal transduction"/>
    <property type="evidence" value="ECO:0007669"/>
    <property type="project" value="UniProtKB-KW"/>
</dbReference>
<evidence type="ECO:0000259" key="7">
    <source>
        <dbReference type="PROSITE" id="PS50111"/>
    </source>
</evidence>
<name>E0RNI4_WINT6</name>
<dbReference type="Proteomes" id="UP000001296">
    <property type="component" value="Chromosome"/>
</dbReference>
<reference key="1">
    <citation type="submission" date="2009-08" db="EMBL/GenBank/DDBJ databases">
        <title>The genome sequence of Spirochaeta thermophila DSM6192.</title>
        <authorList>
            <person name="Angelov A."/>
            <person name="Mientus M."/>
            <person name="Wittenberg S."/>
            <person name="Lehmann R."/>
            <person name="Liesegang H."/>
            <person name="Daniel R."/>
            <person name="Liebl W."/>
        </authorList>
    </citation>
    <scope>NUCLEOTIDE SEQUENCE</scope>
    <source>
        <strain>DSM 6192</strain>
    </source>
</reference>
<feature type="domain" description="4Fe-4S" evidence="9">
    <location>
        <begin position="380"/>
        <end position="441"/>
    </location>
</feature>
<keyword evidence="1" id="KW-0004">4Fe-4S</keyword>
<dbReference type="PANTHER" id="PTHR32089:SF112">
    <property type="entry name" value="LYSOZYME-LIKE PROTEIN-RELATED"/>
    <property type="match status" value="1"/>
</dbReference>